<organism evidence="2 3">
    <name type="scientific">Saccharopolyspora spinosa</name>
    <dbReference type="NCBI Taxonomy" id="60894"/>
    <lineage>
        <taxon>Bacteria</taxon>
        <taxon>Bacillati</taxon>
        <taxon>Actinomycetota</taxon>
        <taxon>Actinomycetes</taxon>
        <taxon>Pseudonocardiales</taxon>
        <taxon>Pseudonocardiaceae</taxon>
        <taxon>Saccharopolyspora</taxon>
    </lineage>
</organism>
<feature type="region of interest" description="Disordered" evidence="1">
    <location>
        <begin position="1"/>
        <end position="70"/>
    </location>
</feature>
<feature type="compositionally biased region" description="Basic and acidic residues" evidence="1">
    <location>
        <begin position="57"/>
        <end position="70"/>
    </location>
</feature>
<dbReference type="EMBL" id="PJNB01000001">
    <property type="protein sequence ID" value="PKW18155.1"/>
    <property type="molecule type" value="Genomic_DNA"/>
</dbReference>
<sequence length="70" mass="7472">MLRHPIVASCPKADVMAQGKQTPREHSSEPAEGPQQQADIRKPTPGEQGAKASTVEAELRLHADTATEGE</sequence>
<dbReference type="AlphaFoldDB" id="A0A2N3Y5G5"/>
<evidence type="ECO:0000256" key="1">
    <source>
        <dbReference type="SAM" id="MobiDB-lite"/>
    </source>
</evidence>
<name>A0A2N3Y5G5_SACSN</name>
<keyword evidence="3" id="KW-1185">Reference proteome</keyword>
<evidence type="ECO:0000313" key="3">
    <source>
        <dbReference type="Proteomes" id="UP000233786"/>
    </source>
</evidence>
<reference evidence="2" key="1">
    <citation type="submission" date="2017-12" db="EMBL/GenBank/DDBJ databases">
        <title>Sequencing the genomes of 1000 Actinobacteria strains.</title>
        <authorList>
            <person name="Klenk H.-P."/>
        </authorList>
    </citation>
    <scope>NUCLEOTIDE SEQUENCE [LARGE SCALE GENOMIC DNA]</scope>
    <source>
        <strain evidence="2">DSM 44228</strain>
    </source>
</reference>
<dbReference type="STRING" id="994479.GCA_000194155_06868"/>
<proteinExistence type="predicted"/>
<gene>
    <name evidence="2" type="ORF">A8926_6220</name>
</gene>
<protein>
    <submittedName>
        <fullName evidence="2">Uncharacterized protein</fullName>
    </submittedName>
</protein>
<accession>A0A2N3Y5G5</accession>
<comment type="caution">
    <text evidence="2">The sequence shown here is derived from an EMBL/GenBank/DDBJ whole genome shotgun (WGS) entry which is preliminary data.</text>
</comment>
<evidence type="ECO:0000313" key="2">
    <source>
        <dbReference type="EMBL" id="PKW18155.1"/>
    </source>
</evidence>
<dbReference type="Proteomes" id="UP000233786">
    <property type="component" value="Unassembled WGS sequence"/>
</dbReference>